<feature type="binding site" evidence="6">
    <location>
        <position position="320"/>
    </location>
    <ligand>
        <name>[4Fe-4S] cluster</name>
        <dbReference type="ChEBI" id="CHEBI:49883"/>
        <note>4Fe-4S-S-AdoMet</note>
    </ligand>
</feature>
<proteinExistence type="inferred from homology"/>
<dbReference type="SFLD" id="SFLDG01069">
    <property type="entry name" value="UPF0313"/>
    <property type="match status" value="1"/>
</dbReference>
<reference evidence="8 9" key="1">
    <citation type="submission" date="2015-11" db="EMBL/GenBank/DDBJ databases">
        <title>Description and complete genome sequence of a novel strain predominating in hypersaline microbial mats and representing a new family of the Bacteriodetes phylum.</title>
        <authorList>
            <person name="Spring S."/>
            <person name="Bunk B."/>
            <person name="Sproer C."/>
            <person name="Klenk H.-P."/>
        </authorList>
    </citation>
    <scope>NUCLEOTIDE SEQUENCE [LARGE SCALE GENOMIC DNA]</scope>
    <source>
        <strain evidence="8 9">L21-Spi-D4</strain>
    </source>
</reference>
<name>A0A0S2HWY9_9BACT</name>
<feature type="binding site" evidence="6">
    <location>
        <position position="327"/>
    </location>
    <ligand>
        <name>[4Fe-4S] cluster</name>
        <dbReference type="ChEBI" id="CHEBI:49883"/>
        <note>4Fe-4S-S-AdoMet</note>
    </ligand>
</feature>
<evidence type="ECO:0000313" key="8">
    <source>
        <dbReference type="EMBL" id="ALO14592.1"/>
    </source>
</evidence>
<dbReference type="NCBIfam" id="TIGR03904">
    <property type="entry name" value="SAM_YgiQ"/>
    <property type="match status" value="1"/>
</dbReference>
<dbReference type="InterPro" id="IPR022946">
    <property type="entry name" value="UPF0313"/>
</dbReference>
<dbReference type="GO" id="GO:0003824">
    <property type="term" value="F:catalytic activity"/>
    <property type="evidence" value="ECO:0007669"/>
    <property type="project" value="InterPro"/>
</dbReference>
<keyword evidence="1 6" id="KW-0004">4Fe-4S</keyword>
<dbReference type="AlphaFoldDB" id="A0A0S2HWY9"/>
<dbReference type="InterPro" id="IPR023404">
    <property type="entry name" value="rSAM_horseshoe"/>
</dbReference>
<dbReference type="Gene3D" id="3.80.30.20">
    <property type="entry name" value="tm_1862 like domain"/>
    <property type="match status" value="1"/>
</dbReference>
<keyword evidence="5 6" id="KW-0411">Iron-sulfur</keyword>
<evidence type="ECO:0000256" key="6">
    <source>
        <dbReference type="HAMAP-Rule" id="MF_01251"/>
    </source>
</evidence>
<dbReference type="Pfam" id="PF11842">
    <property type="entry name" value="DUF3362"/>
    <property type="match status" value="1"/>
</dbReference>
<evidence type="ECO:0000259" key="7">
    <source>
        <dbReference type="PROSITE" id="PS51918"/>
    </source>
</evidence>
<dbReference type="InterPro" id="IPR013704">
    <property type="entry name" value="UPF0313_N"/>
</dbReference>
<dbReference type="SUPFAM" id="SSF102114">
    <property type="entry name" value="Radical SAM enzymes"/>
    <property type="match status" value="1"/>
</dbReference>
<accession>A0A0S2HWY9</accession>
<dbReference type="SMART" id="SM00729">
    <property type="entry name" value="Elp3"/>
    <property type="match status" value="1"/>
</dbReference>
<keyword evidence="9" id="KW-1185">Reference proteome</keyword>
<dbReference type="RefSeq" id="WP_057954839.1">
    <property type="nucleotide sequence ID" value="NZ_CP013118.1"/>
</dbReference>
<dbReference type="Proteomes" id="UP000064893">
    <property type="component" value="Chromosome"/>
</dbReference>
<dbReference type="STRING" id="1307839.L21SP5_00925"/>
<dbReference type="InterPro" id="IPR058240">
    <property type="entry name" value="rSAM_sf"/>
</dbReference>
<feature type="binding site" evidence="6">
    <location>
        <position position="324"/>
    </location>
    <ligand>
        <name>[4Fe-4S] cluster</name>
        <dbReference type="ChEBI" id="CHEBI:49883"/>
        <note>4Fe-4S-S-AdoMet</note>
    </ligand>
</feature>
<evidence type="ECO:0000256" key="2">
    <source>
        <dbReference type="ARBA" id="ARBA00022691"/>
    </source>
</evidence>
<dbReference type="OrthoDB" id="9803479at2"/>
<dbReference type="SFLD" id="SFLDS00029">
    <property type="entry name" value="Radical_SAM"/>
    <property type="match status" value="1"/>
</dbReference>
<dbReference type="InterPro" id="IPR007197">
    <property type="entry name" value="rSAM"/>
</dbReference>
<dbReference type="PANTHER" id="PTHR32331:SF0">
    <property type="entry name" value="UPF0313 PROTEIN YGIQ"/>
    <property type="match status" value="1"/>
</dbReference>
<feature type="domain" description="Radical SAM core" evidence="7">
    <location>
        <begin position="306"/>
        <end position="584"/>
    </location>
</feature>
<sequence length="609" mass="69641">MQSTPKPDYTKWLPTTIKETRLQGWEEADVVLFSGDAYVDHPAFGAAVIGRIIENEGFKIAIVPQPNWQDDLRDFKKFGRPNLFFAVTAGSMDSMVNHYTAAKRRRSDDAYTPGGKAGFRPDYTVTIYTQILKKLYPETPVIIGGIEASMRRLTHYDYWSDKLKPSIMHESGADLLVYGMGEQTIRAICRLMYKGVPTENLATLPQVATLQNINAIPAHKKTEYIWLHSHETCVNSKKAFAANFAQIETESNKIESERLIQPIEDKAVVVSPPDAPVDEKQMDAIWALPFTRLPHPKYHKKPPIPAYEMIRHSVNSHRGCFGGCSFCAISAHQGKQVVSRSPNSILTEVKQITNMPDFKGHISDIGGPSANMYKMQGKDLAICKKCKRPSCIYPQVCKNLKMEHQPMVDLYRQAQQIPGVKKITIGSGIRYDMLYDKKGEMTRDGKRYASQVIKNHVSGRLKVAPEHSQPSVLKWMRKPNFGQFRKFQKYFAEENRKAGLKQQLIPYFISSHPGCDWQDMAELAIESKKQHFHLEQVQDFTPTPMTLATVMFYTGLDPYTMKPVKVARNMKDKKLQRSFFFWHKPNERKQILHFLKQQKRPDLIKKLNG</sequence>
<dbReference type="SFLD" id="SFLDG01082">
    <property type="entry name" value="B12-binding_domain_containing"/>
    <property type="match status" value="1"/>
</dbReference>
<keyword evidence="4 6" id="KW-0408">Iron</keyword>
<dbReference type="InterPro" id="IPR024560">
    <property type="entry name" value="UPF0313_C"/>
</dbReference>
<dbReference type="PATRIC" id="fig|1307839.3.peg.978"/>
<dbReference type="PROSITE" id="PS51918">
    <property type="entry name" value="RADICAL_SAM"/>
    <property type="match status" value="1"/>
</dbReference>
<evidence type="ECO:0000256" key="1">
    <source>
        <dbReference type="ARBA" id="ARBA00022485"/>
    </source>
</evidence>
<evidence type="ECO:0000256" key="5">
    <source>
        <dbReference type="ARBA" id="ARBA00023014"/>
    </source>
</evidence>
<evidence type="ECO:0000256" key="4">
    <source>
        <dbReference type="ARBA" id="ARBA00023004"/>
    </source>
</evidence>
<keyword evidence="2 6" id="KW-0949">S-adenosyl-L-methionine</keyword>
<dbReference type="HAMAP" id="MF_01251">
    <property type="entry name" value="UPF0313"/>
    <property type="match status" value="1"/>
</dbReference>
<keyword evidence="3 6" id="KW-0479">Metal-binding</keyword>
<dbReference type="Pfam" id="PF08497">
    <property type="entry name" value="Radical_SAM_N"/>
    <property type="match status" value="1"/>
</dbReference>
<evidence type="ECO:0000256" key="3">
    <source>
        <dbReference type="ARBA" id="ARBA00022723"/>
    </source>
</evidence>
<protein>
    <submittedName>
        <fullName evidence="8">Putative radical SAM protein YgiQ</fullName>
    </submittedName>
</protein>
<comment type="cofactor">
    <cofactor evidence="6">
        <name>[4Fe-4S] cluster</name>
        <dbReference type="ChEBI" id="CHEBI:49883"/>
    </cofactor>
    <text evidence="6">Binds 1 [4Fe-4S] cluster. The cluster is coordinated with 3 cysteines and an exchangeable S-adenosyl-L-methionine.</text>
</comment>
<dbReference type="GO" id="GO:0005506">
    <property type="term" value="F:iron ion binding"/>
    <property type="evidence" value="ECO:0007669"/>
    <property type="project" value="UniProtKB-UniRule"/>
</dbReference>
<dbReference type="KEGG" id="blq:L21SP5_00925"/>
<gene>
    <name evidence="8" type="ORF">L21SP5_00925</name>
</gene>
<dbReference type="PANTHER" id="PTHR32331">
    <property type="entry name" value="UPF0313 PROTEIN YGIQ"/>
    <property type="match status" value="1"/>
</dbReference>
<organism evidence="8 9">
    <name type="scientific">Salinivirga cyanobacteriivorans</name>
    <dbReference type="NCBI Taxonomy" id="1307839"/>
    <lineage>
        <taxon>Bacteria</taxon>
        <taxon>Pseudomonadati</taxon>
        <taxon>Bacteroidota</taxon>
        <taxon>Bacteroidia</taxon>
        <taxon>Bacteroidales</taxon>
        <taxon>Salinivirgaceae</taxon>
        <taxon>Salinivirga</taxon>
    </lineage>
</organism>
<evidence type="ECO:0000313" key="9">
    <source>
        <dbReference type="Proteomes" id="UP000064893"/>
    </source>
</evidence>
<dbReference type="GO" id="GO:0051539">
    <property type="term" value="F:4 iron, 4 sulfur cluster binding"/>
    <property type="evidence" value="ECO:0007669"/>
    <property type="project" value="UniProtKB-KW"/>
</dbReference>
<dbReference type="InterPro" id="IPR006638">
    <property type="entry name" value="Elp3/MiaA/NifB-like_rSAM"/>
</dbReference>
<dbReference type="EMBL" id="CP013118">
    <property type="protein sequence ID" value="ALO14592.1"/>
    <property type="molecule type" value="Genomic_DNA"/>
</dbReference>
<comment type="similarity">
    <text evidence="6">Belongs to the UPF0313 family.</text>
</comment>